<dbReference type="SUPFAM" id="SSF57667">
    <property type="entry name" value="beta-beta-alpha zinc fingers"/>
    <property type="match status" value="1"/>
</dbReference>
<keyword evidence="1" id="KW-0862">Zinc</keyword>
<dbReference type="InterPro" id="IPR013087">
    <property type="entry name" value="Znf_C2H2_type"/>
</dbReference>
<sequence length="403" mass="46447">MCENETRTVKLTPDIAELVPERHYRCPQDGCLQFFGNPSHLEMHLRKRHNVIQEREQQNDGKTTVFHCPVDKCMYHVQTLGARSFTTLRLLRQHYQKMHLAKNYKCDGCQQQFLLVHHLKAHRCVEHVCPVCGLTYTSKAALRTHVRRKGHILEEKVSKSFNKVAIKRVPKVVNAKSPDIKTEPEQVSPNIYLTPVFEMSSEISAPPPNHLFYCLPAFEVPHTVQVSTEPEDLAPETARNVPAHLSKQDHYINTTDMPNFSAEEVDLDLLLRDTETQTDDVDLDTLDMNNGVLAPLLRDIQTQTPDNRHNQATMTEDDDQQTNSAANQYVAFDEPMFGTQTSAHMYTQTCDELFEELGLSHIQTQTNWQDGLYNTQYTQTCDEMLDELLENFQSTYTQTRWLE</sequence>
<evidence type="ECO:0000256" key="2">
    <source>
        <dbReference type="SAM" id="MobiDB-lite"/>
    </source>
</evidence>
<protein>
    <submittedName>
        <fullName evidence="5">Uncharacterized protein LOC115632249</fullName>
    </submittedName>
</protein>
<dbReference type="Proteomes" id="UP000504634">
    <property type="component" value="Unplaced"/>
</dbReference>
<dbReference type="PANTHER" id="PTHR46664:SF1">
    <property type="entry name" value="ATM INTERACTOR"/>
    <property type="match status" value="1"/>
</dbReference>
<dbReference type="GO" id="GO:0000981">
    <property type="term" value="F:DNA-binding transcription factor activity, RNA polymerase II-specific"/>
    <property type="evidence" value="ECO:0007669"/>
    <property type="project" value="TreeGrafter"/>
</dbReference>
<evidence type="ECO:0000256" key="1">
    <source>
        <dbReference type="PROSITE-ProRule" id="PRU00042"/>
    </source>
</evidence>
<feature type="domain" description="C2H2-type" evidence="3">
    <location>
        <begin position="24"/>
        <end position="54"/>
    </location>
</feature>
<feature type="domain" description="C2H2-type" evidence="3">
    <location>
        <begin position="127"/>
        <end position="156"/>
    </location>
</feature>
<evidence type="ECO:0000313" key="5">
    <source>
        <dbReference type="RefSeq" id="XP_030385172.1"/>
    </source>
</evidence>
<dbReference type="PROSITE" id="PS00028">
    <property type="entry name" value="ZINC_FINGER_C2H2_1"/>
    <property type="match status" value="3"/>
</dbReference>
<evidence type="ECO:0000259" key="3">
    <source>
        <dbReference type="PROSITE" id="PS50157"/>
    </source>
</evidence>
<dbReference type="PROSITE" id="PS50157">
    <property type="entry name" value="ZINC_FINGER_C2H2_2"/>
    <property type="match status" value="2"/>
</dbReference>
<dbReference type="GO" id="GO:0008270">
    <property type="term" value="F:zinc ion binding"/>
    <property type="evidence" value="ECO:0007669"/>
    <property type="project" value="UniProtKB-KW"/>
</dbReference>
<accession>A0A6J2UDH6</accession>
<dbReference type="InterPro" id="IPR036236">
    <property type="entry name" value="Znf_C2H2_sf"/>
</dbReference>
<name>A0A6J2UDH6_DROLE</name>
<reference evidence="5" key="1">
    <citation type="submission" date="2025-08" db="UniProtKB">
        <authorList>
            <consortium name="RefSeq"/>
        </authorList>
    </citation>
    <scope>IDENTIFICATION</scope>
    <source>
        <strain evidence="5">11010-0011.00</strain>
        <tissue evidence="5">Whole body</tissue>
    </source>
</reference>
<dbReference type="GO" id="GO:0005634">
    <property type="term" value="C:nucleus"/>
    <property type="evidence" value="ECO:0007669"/>
    <property type="project" value="TreeGrafter"/>
</dbReference>
<keyword evidence="1" id="KW-0479">Metal-binding</keyword>
<dbReference type="GeneID" id="115632249"/>
<dbReference type="AlphaFoldDB" id="A0A6J2UDH6"/>
<dbReference type="InterPro" id="IPR055303">
    <property type="entry name" value="ATMIN"/>
</dbReference>
<dbReference type="SMART" id="SM00355">
    <property type="entry name" value="ZnF_C2H2"/>
    <property type="match status" value="4"/>
</dbReference>
<feature type="region of interest" description="Disordered" evidence="2">
    <location>
        <begin position="301"/>
        <end position="323"/>
    </location>
</feature>
<dbReference type="Gene3D" id="3.30.160.60">
    <property type="entry name" value="Classic Zinc Finger"/>
    <property type="match status" value="1"/>
</dbReference>
<keyword evidence="4" id="KW-1185">Reference proteome</keyword>
<proteinExistence type="predicted"/>
<gene>
    <name evidence="5" type="primary">LOC115632249</name>
</gene>
<dbReference type="CTD" id="38381"/>
<feature type="compositionally biased region" description="Polar residues" evidence="2">
    <location>
        <begin position="301"/>
        <end position="314"/>
    </location>
</feature>
<keyword evidence="1" id="KW-0863">Zinc-finger</keyword>
<organism evidence="4 5">
    <name type="scientific">Drosophila lebanonensis</name>
    <name type="common">Fruit fly</name>
    <name type="synonym">Scaptodrosophila lebanonensis</name>
    <dbReference type="NCBI Taxonomy" id="7225"/>
    <lineage>
        <taxon>Eukaryota</taxon>
        <taxon>Metazoa</taxon>
        <taxon>Ecdysozoa</taxon>
        <taxon>Arthropoda</taxon>
        <taxon>Hexapoda</taxon>
        <taxon>Insecta</taxon>
        <taxon>Pterygota</taxon>
        <taxon>Neoptera</taxon>
        <taxon>Endopterygota</taxon>
        <taxon>Diptera</taxon>
        <taxon>Brachycera</taxon>
        <taxon>Muscomorpha</taxon>
        <taxon>Ephydroidea</taxon>
        <taxon>Drosophilidae</taxon>
        <taxon>Scaptodrosophila</taxon>
    </lineage>
</organism>
<dbReference type="RefSeq" id="XP_030385172.1">
    <property type="nucleotide sequence ID" value="XM_030529312.1"/>
</dbReference>
<dbReference type="PANTHER" id="PTHR46664">
    <property type="entry name" value="ATM INTERACTOR"/>
    <property type="match status" value="1"/>
</dbReference>
<evidence type="ECO:0000313" key="4">
    <source>
        <dbReference type="Proteomes" id="UP000504634"/>
    </source>
</evidence>
<dbReference type="OrthoDB" id="6354171at2759"/>
<dbReference type="GO" id="GO:0000976">
    <property type="term" value="F:transcription cis-regulatory region binding"/>
    <property type="evidence" value="ECO:0007669"/>
    <property type="project" value="InterPro"/>
</dbReference>
<dbReference type="Pfam" id="PF00096">
    <property type="entry name" value="zf-C2H2"/>
    <property type="match status" value="2"/>
</dbReference>
<dbReference type="GO" id="GO:0045944">
    <property type="term" value="P:positive regulation of transcription by RNA polymerase II"/>
    <property type="evidence" value="ECO:0007669"/>
    <property type="project" value="InterPro"/>
</dbReference>